<dbReference type="Proteomes" id="UP000760860">
    <property type="component" value="Unassembled WGS sequence"/>
</dbReference>
<dbReference type="Proteomes" id="UP000736787">
    <property type="component" value="Unassembled WGS sequence"/>
</dbReference>
<evidence type="ECO:0000313" key="2">
    <source>
        <dbReference type="EMBL" id="KAG2935384.1"/>
    </source>
</evidence>
<sequence length="103" mass="11594">MVALSTAEAEYVAACEAAMESVAESNILQEILLQQTMKLRIGIDNQAAHILATNSTYSRRTHHIGLRWRYVREQVEKAVIELHKMRGDTNPADAFTNPLDKLD</sequence>
<dbReference type="EMBL" id="RCML01000113">
    <property type="protein sequence ID" value="KAG2990700.1"/>
    <property type="molecule type" value="Genomic_DNA"/>
</dbReference>
<reference evidence="6 7" key="1">
    <citation type="submission" date="2018-01" db="EMBL/GenBank/DDBJ databases">
        <title>Draft genome of the strawberry crown rot pathogen Phytophthora cactorum.</title>
        <authorList>
            <person name="Armitage A.D."/>
            <person name="Lysoe E."/>
            <person name="Nellist C.F."/>
            <person name="Harrison R.J."/>
            <person name="Brurberg M.B."/>
        </authorList>
    </citation>
    <scope>NUCLEOTIDE SEQUENCE [LARGE SCALE GENOMIC DNA]</scope>
    <source>
        <strain evidence="6 7">10300</strain>
    </source>
</reference>
<gene>
    <name evidence="6" type="ORF">PC110_g10248</name>
    <name evidence="1" type="ORF">PC113_g5644</name>
    <name evidence="2" type="ORF">PC115_g4897</name>
    <name evidence="3" type="ORF">PC117_g8070</name>
    <name evidence="4" type="ORF">PC118_g5491</name>
    <name evidence="5" type="ORF">PC129_g1963</name>
</gene>
<dbReference type="CDD" id="cd09272">
    <property type="entry name" value="RNase_HI_RT_Ty1"/>
    <property type="match status" value="1"/>
</dbReference>
<organism evidence="6 7">
    <name type="scientific">Phytophthora cactorum</name>
    <dbReference type="NCBI Taxonomy" id="29920"/>
    <lineage>
        <taxon>Eukaryota</taxon>
        <taxon>Sar</taxon>
        <taxon>Stramenopiles</taxon>
        <taxon>Oomycota</taxon>
        <taxon>Peronosporomycetes</taxon>
        <taxon>Peronosporales</taxon>
        <taxon>Peronosporaceae</taxon>
        <taxon>Phytophthora</taxon>
    </lineage>
</organism>
<dbReference type="Proteomes" id="UP000774804">
    <property type="component" value="Unassembled WGS sequence"/>
</dbReference>
<comment type="caution">
    <text evidence="6">The sequence shown here is derived from an EMBL/GenBank/DDBJ whole genome shotgun (WGS) entry which is preliminary data.</text>
</comment>
<evidence type="ECO:0000313" key="3">
    <source>
        <dbReference type="EMBL" id="KAG2945909.1"/>
    </source>
</evidence>
<keyword evidence="7" id="KW-1185">Reference proteome</keyword>
<name>A0A329S9I4_9STRA</name>
<evidence type="ECO:0000313" key="4">
    <source>
        <dbReference type="EMBL" id="KAG2990700.1"/>
    </source>
</evidence>
<dbReference type="EMBL" id="MJFZ01000238">
    <property type="protein sequence ID" value="RAW33425.1"/>
    <property type="molecule type" value="Genomic_DNA"/>
</dbReference>
<evidence type="ECO:0000313" key="1">
    <source>
        <dbReference type="EMBL" id="KAG2863198.1"/>
    </source>
</evidence>
<dbReference type="Proteomes" id="UP000697107">
    <property type="component" value="Unassembled WGS sequence"/>
</dbReference>
<dbReference type="STRING" id="29920.A0A329S9I4"/>
<reference evidence="5" key="2">
    <citation type="submission" date="2018-05" db="EMBL/GenBank/DDBJ databases">
        <title>Effector identification in a new, highly contiguous assembly of the strawberry crown rot pathogen Phytophthora cactorum.</title>
        <authorList>
            <person name="Armitage A.D."/>
            <person name="Nellist C.F."/>
            <person name="Bates H."/>
            <person name="Vickerstaff R.J."/>
            <person name="Harrison R.J."/>
        </authorList>
    </citation>
    <scope>NUCLEOTIDE SEQUENCE</scope>
    <source>
        <strain evidence="1">15-7</strain>
        <strain evidence="2">4032</strain>
        <strain evidence="3">4040</strain>
        <strain evidence="4">P415</strain>
        <strain evidence="5">P421</strain>
    </source>
</reference>
<protein>
    <submittedName>
        <fullName evidence="6">Uncharacterized protein</fullName>
    </submittedName>
</protein>
<proteinExistence type="predicted"/>
<evidence type="ECO:0000313" key="6">
    <source>
        <dbReference type="EMBL" id="RAW33425.1"/>
    </source>
</evidence>
<dbReference type="EMBL" id="RCMK01000171">
    <property type="protein sequence ID" value="KAG2945909.1"/>
    <property type="molecule type" value="Genomic_DNA"/>
</dbReference>
<dbReference type="Proteomes" id="UP000735874">
    <property type="component" value="Unassembled WGS sequence"/>
</dbReference>
<evidence type="ECO:0000313" key="7">
    <source>
        <dbReference type="Proteomes" id="UP000251314"/>
    </source>
</evidence>
<dbReference type="VEuPathDB" id="FungiDB:PC110_g10248"/>
<dbReference type="EMBL" id="RCMG01000110">
    <property type="protein sequence ID" value="KAG2863198.1"/>
    <property type="molecule type" value="Genomic_DNA"/>
</dbReference>
<dbReference type="EMBL" id="RCMV01000034">
    <property type="protein sequence ID" value="KAG3227470.1"/>
    <property type="molecule type" value="Genomic_DNA"/>
</dbReference>
<accession>A0A329S9I4</accession>
<dbReference type="EMBL" id="RCMI01000097">
    <property type="protein sequence ID" value="KAG2935384.1"/>
    <property type="molecule type" value="Genomic_DNA"/>
</dbReference>
<dbReference type="Proteomes" id="UP000251314">
    <property type="component" value="Unassembled WGS sequence"/>
</dbReference>
<dbReference type="OrthoDB" id="114564at2759"/>
<dbReference type="AlphaFoldDB" id="A0A329S9I4"/>
<evidence type="ECO:0000313" key="5">
    <source>
        <dbReference type="EMBL" id="KAG3227470.1"/>
    </source>
</evidence>